<proteinExistence type="predicted"/>
<dbReference type="PROSITE" id="PS01124">
    <property type="entry name" value="HTH_ARAC_FAMILY_2"/>
    <property type="match status" value="1"/>
</dbReference>
<dbReference type="EMBL" id="FQXE01000023">
    <property type="protein sequence ID" value="SHI41291.1"/>
    <property type="molecule type" value="Genomic_DNA"/>
</dbReference>
<dbReference type="Pfam" id="PF12833">
    <property type="entry name" value="HTH_18"/>
    <property type="match status" value="1"/>
</dbReference>
<accession>A0A1M6AXX6</accession>
<dbReference type="InterPro" id="IPR018060">
    <property type="entry name" value="HTH_AraC"/>
</dbReference>
<dbReference type="Gene3D" id="1.10.10.60">
    <property type="entry name" value="Homeodomain-like"/>
    <property type="match status" value="1"/>
</dbReference>
<gene>
    <name evidence="4" type="ORF">SAMN04488135_12352</name>
</gene>
<sequence>MSAISGGRHFQITENLCAILIPVMIHAAPLFSSSASKAADMPLAQAAYGQAQPAAPQYYPAGAGHGLFDGLVETVELAEGLILHRVDARDMQGVAIQGVVKPGLRIALVVGGRVEVSIGGHRLLLGPQAAGRLRGAVMSVAEPAAFLRQSRRGDVERTVSLTMAADWLESRLGAESAACMAFARRHLSVCPWHISAQAVALVEQMLGPPALTPSLWRMYQESRALDLAVEALANLEGVAPEIAAAGLRKRDRVRMEQLRDLLDSGQADALSLDEIARHVCVSANTLQRHFSAVWGTTVVAYLRESRLARARRALEQDGVSVAYAAWLAGYSSPANFATAFRRRYGMRPGLAAMSLRRVLGCTE</sequence>
<dbReference type="SMART" id="SM00342">
    <property type="entry name" value="HTH_ARAC"/>
    <property type="match status" value="1"/>
</dbReference>
<evidence type="ECO:0000256" key="1">
    <source>
        <dbReference type="ARBA" id="ARBA00023015"/>
    </source>
</evidence>
<protein>
    <submittedName>
        <fullName evidence="4">AraC-type DNA-binding protein</fullName>
    </submittedName>
</protein>
<dbReference type="AlphaFoldDB" id="A0A1M6AXX6"/>
<dbReference type="GO" id="GO:0003700">
    <property type="term" value="F:DNA-binding transcription factor activity"/>
    <property type="evidence" value="ECO:0007669"/>
    <property type="project" value="InterPro"/>
</dbReference>
<evidence type="ECO:0000313" key="4">
    <source>
        <dbReference type="EMBL" id="SHI41291.1"/>
    </source>
</evidence>
<evidence type="ECO:0000313" key="5">
    <source>
        <dbReference type="Proteomes" id="UP000184226"/>
    </source>
</evidence>
<evidence type="ECO:0000259" key="3">
    <source>
        <dbReference type="PROSITE" id="PS01124"/>
    </source>
</evidence>
<dbReference type="PANTHER" id="PTHR47893:SF1">
    <property type="entry name" value="REGULATORY PROTEIN PCHR"/>
    <property type="match status" value="1"/>
</dbReference>
<dbReference type="GO" id="GO:0043565">
    <property type="term" value="F:sequence-specific DNA binding"/>
    <property type="evidence" value="ECO:0007669"/>
    <property type="project" value="InterPro"/>
</dbReference>
<dbReference type="PANTHER" id="PTHR47893">
    <property type="entry name" value="REGULATORY PROTEIN PCHR"/>
    <property type="match status" value="1"/>
</dbReference>
<dbReference type="SUPFAM" id="SSF46689">
    <property type="entry name" value="Homeodomain-like"/>
    <property type="match status" value="2"/>
</dbReference>
<name>A0A1M6AXX6_9BURK</name>
<keyword evidence="1" id="KW-0805">Transcription regulation</keyword>
<reference evidence="4 5" key="1">
    <citation type="submission" date="2016-11" db="EMBL/GenBank/DDBJ databases">
        <authorList>
            <person name="Jaros S."/>
            <person name="Januszkiewicz K."/>
            <person name="Wedrychowicz H."/>
        </authorList>
    </citation>
    <scope>NUCLEOTIDE SEQUENCE [LARGE SCALE GENOMIC DNA]</scope>
    <source>
        <strain evidence="4 5">CGMCC 1.10190</strain>
    </source>
</reference>
<dbReference type="InterPro" id="IPR009057">
    <property type="entry name" value="Homeodomain-like_sf"/>
</dbReference>
<organism evidence="4 5">
    <name type="scientific">Pollutimonas bauzanensis</name>
    <dbReference type="NCBI Taxonomy" id="658167"/>
    <lineage>
        <taxon>Bacteria</taxon>
        <taxon>Pseudomonadati</taxon>
        <taxon>Pseudomonadota</taxon>
        <taxon>Betaproteobacteria</taxon>
        <taxon>Burkholderiales</taxon>
        <taxon>Alcaligenaceae</taxon>
        <taxon>Pollutimonas</taxon>
    </lineage>
</organism>
<feature type="domain" description="HTH araC/xylS-type" evidence="3">
    <location>
        <begin position="256"/>
        <end position="354"/>
    </location>
</feature>
<evidence type="ECO:0000256" key="2">
    <source>
        <dbReference type="ARBA" id="ARBA00023163"/>
    </source>
</evidence>
<keyword evidence="5" id="KW-1185">Reference proteome</keyword>
<keyword evidence="2" id="KW-0804">Transcription</keyword>
<dbReference type="InterPro" id="IPR053142">
    <property type="entry name" value="PchR_regulatory_protein"/>
</dbReference>
<dbReference type="STRING" id="658167.SAMN04488135_12352"/>
<dbReference type="Proteomes" id="UP000184226">
    <property type="component" value="Unassembled WGS sequence"/>
</dbReference>
<keyword evidence="4" id="KW-0238">DNA-binding</keyword>
<dbReference type="RefSeq" id="WP_245801386.1">
    <property type="nucleotide sequence ID" value="NZ_FQXE01000023.1"/>
</dbReference>